<evidence type="ECO:0000256" key="5">
    <source>
        <dbReference type="ARBA" id="ARBA00022725"/>
    </source>
</evidence>
<evidence type="ECO:0000256" key="1">
    <source>
        <dbReference type="ARBA" id="ARBA00004651"/>
    </source>
</evidence>
<comment type="subcellular location">
    <subcellularLocation>
        <location evidence="1 10">Cell membrane</location>
        <topology evidence="1 10">Multi-pass membrane protein</topology>
    </subcellularLocation>
</comment>
<keyword evidence="7 10" id="KW-0472">Membrane</keyword>
<dbReference type="PANTHER" id="PTHR21137">
    <property type="entry name" value="ODORANT RECEPTOR"/>
    <property type="match status" value="1"/>
</dbReference>
<name>A0A7G8Z944_9HYME</name>
<feature type="transmembrane region" description="Helical" evidence="10">
    <location>
        <begin position="299"/>
        <end position="316"/>
    </location>
</feature>
<evidence type="ECO:0000256" key="3">
    <source>
        <dbReference type="ARBA" id="ARBA00022606"/>
    </source>
</evidence>
<evidence type="ECO:0000256" key="7">
    <source>
        <dbReference type="ARBA" id="ARBA00023136"/>
    </source>
</evidence>
<comment type="similarity">
    <text evidence="10">Belongs to the insect chemoreceptor superfamily. Heteromeric odorant receptor channel (TC 1.A.69) family.</text>
</comment>
<feature type="transmembrane region" description="Helical" evidence="10">
    <location>
        <begin position="175"/>
        <end position="194"/>
    </location>
</feature>
<keyword evidence="5 10" id="KW-0552">Olfaction</keyword>
<feature type="transmembrane region" description="Helical" evidence="10">
    <location>
        <begin position="264"/>
        <end position="287"/>
    </location>
</feature>
<dbReference type="Pfam" id="PF02949">
    <property type="entry name" value="7tm_6"/>
    <property type="match status" value="1"/>
</dbReference>
<feature type="transmembrane region" description="Helical" evidence="10">
    <location>
        <begin position="59"/>
        <end position="79"/>
    </location>
</feature>
<feature type="transmembrane region" description="Helical" evidence="10">
    <location>
        <begin position="28"/>
        <end position="47"/>
    </location>
</feature>
<evidence type="ECO:0000256" key="2">
    <source>
        <dbReference type="ARBA" id="ARBA00022475"/>
    </source>
</evidence>
<comment type="caution">
    <text evidence="10">Lacks conserved residue(s) required for the propagation of feature annotation.</text>
</comment>
<dbReference type="GO" id="GO:0005886">
    <property type="term" value="C:plasma membrane"/>
    <property type="evidence" value="ECO:0007669"/>
    <property type="project" value="UniProtKB-SubCell"/>
</dbReference>
<organism evidence="11">
    <name type="scientific">Aulacocentrum confusum</name>
    <dbReference type="NCBI Taxonomy" id="2767324"/>
    <lineage>
        <taxon>Eukaryota</taxon>
        <taxon>Metazoa</taxon>
        <taxon>Ecdysozoa</taxon>
        <taxon>Arthropoda</taxon>
        <taxon>Hexapoda</taxon>
        <taxon>Insecta</taxon>
        <taxon>Pterygota</taxon>
        <taxon>Neoptera</taxon>
        <taxon>Endopterygota</taxon>
        <taxon>Hymenoptera</taxon>
        <taxon>Apocrita</taxon>
        <taxon>Ichneumonoidea</taxon>
        <taxon>Braconidae</taxon>
        <taxon>Macrocentrinae</taxon>
        <taxon>Aulacocentrum</taxon>
    </lineage>
</organism>
<dbReference type="AlphaFoldDB" id="A0A7G8Z944"/>
<keyword evidence="2" id="KW-1003">Cell membrane</keyword>
<sequence>MDFYDQPYYKLSKFFMRVIGRWPNQPKWQTAIVFAWVFFIYAIHLLSEVRSLMFDYSQEVLLSLLAPFCINLGAIFKYFNSFYNAKNFETLIARLHNDWDLCINEEESKILHSWARLGGFLGMGYTGLAYATGVMYVSEPTAPRIISLILKLNDTPEPRFPVPTNYEGLDNTDDYFLILFISALCIVVIVTLLLSPDVLFIVLLHHAFGIFEVIGHRLSHLPEPKNEEKHSPSNMEAEHFEHYRKCVMGHQSAIEYADLLESTFFVCFGLLVFFNMLMITCTMVQVVTMSSTVHELIKNIMFILITMVHLFFDCYLSQELMNKSAAIHEHLNNGKWYNTSLKAQKLIPMIGMRSQRPNLLTAGKIMMLNMENYGVVRTFEVFFHILSLCFLNI</sequence>
<protein>
    <recommendedName>
        <fullName evidence="10">Odorant receptor</fullName>
    </recommendedName>
</protein>
<keyword evidence="9 10" id="KW-0807">Transducer</keyword>
<dbReference type="InterPro" id="IPR004117">
    <property type="entry name" value="7tm6_olfct_rcpt"/>
</dbReference>
<keyword evidence="4 10" id="KW-0812">Transmembrane</keyword>
<evidence type="ECO:0000256" key="9">
    <source>
        <dbReference type="ARBA" id="ARBA00023224"/>
    </source>
</evidence>
<dbReference type="GO" id="GO:0005549">
    <property type="term" value="F:odorant binding"/>
    <property type="evidence" value="ECO:0007669"/>
    <property type="project" value="InterPro"/>
</dbReference>
<keyword evidence="8 10" id="KW-0675">Receptor</keyword>
<evidence type="ECO:0000256" key="8">
    <source>
        <dbReference type="ARBA" id="ARBA00023170"/>
    </source>
</evidence>
<evidence type="ECO:0000313" key="11">
    <source>
        <dbReference type="EMBL" id="QNL14969.1"/>
    </source>
</evidence>
<evidence type="ECO:0000256" key="6">
    <source>
        <dbReference type="ARBA" id="ARBA00022989"/>
    </source>
</evidence>
<evidence type="ECO:0000256" key="10">
    <source>
        <dbReference type="RuleBase" id="RU351113"/>
    </source>
</evidence>
<dbReference type="EMBL" id="MT670965">
    <property type="protein sequence ID" value="QNL14969.1"/>
    <property type="molecule type" value="mRNA"/>
</dbReference>
<evidence type="ECO:0000256" key="4">
    <source>
        <dbReference type="ARBA" id="ARBA00022692"/>
    </source>
</evidence>
<proteinExistence type="evidence at transcript level"/>
<accession>A0A7G8Z944</accession>
<reference evidence="11" key="1">
    <citation type="submission" date="2020-06" db="EMBL/GenBank/DDBJ databases">
        <authorList>
            <person name="Sheng S."/>
        </authorList>
    </citation>
    <scope>NUCLEOTIDE SEQUENCE</scope>
    <source>
        <tissue evidence="11">Antenna</tissue>
    </source>
</reference>
<gene>
    <name evidence="11" type="primary">OR25</name>
</gene>
<dbReference type="GO" id="GO:0004984">
    <property type="term" value="F:olfactory receptor activity"/>
    <property type="evidence" value="ECO:0007669"/>
    <property type="project" value="InterPro"/>
</dbReference>
<dbReference type="PANTHER" id="PTHR21137:SF35">
    <property type="entry name" value="ODORANT RECEPTOR 19A-RELATED"/>
    <property type="match status" value="1"/>
</dbReference>
<keyword evidence="6 10" id="KW-1133">Transmembrane helix</keyword>
<dbReference type="GO" id="GO:0007165">
    <property type="term" value="P:signal transduction"/>
    <property type="evidence" value="ECO:0007669"/>
    <property type="project" value="UniProtKB-KW"/>
</dbReference>
<keyword evidence="3 10" id="KW-0716">Sensory transduction</keyword>